<reference evidence="1 2" key="1">
    <citation type="submission" date="2016-12" db="EMBL/GenBank/DDBJ databases">
        <authorList>
            <person name="Song W.-J."/>
            <person name="Kurnit D.M."/>
        </authorList>
    </citation>
    <scope>NUCLEOTIDE SEQUENCE [LARGE SCALE GENOMIC DNA]</scope>
    <source>
        <strain evidence="1 2">IMCC3135</strain>
    </source>
</reference>
<dbReference type="KEGG" id="gai:IMCC3135_33400"/>
<name>A0A2Z2PA11_9GAMM</name>
<keyword evidence="2" id="KW-1185">Reference proteome</keyword>
<dbReference type="AlphaFoldDB" id="A0A2Z2PA11"/>
<dbReference type="Proteomes" id="UP000250079">
    <property type="component" value="Chromosome"/>
</dbReference>
<evidence type="ECO:0000313" key="2">
    <source>
        <dbReference type="Proteomes" id="UP000250079"/>
    </source>
</evidence>
<protein>
    <submittedName>
        <fullName evidence="1">Uncharacterized protein</fullName>
    </submittedName>
</protein>
<dbReference type="RefSeq" id="WP_088921467.1">
    <property type="nucleotide sequence ID" value="NZ_CP018632.1"/>
</dbReference>
<accession>A0A2Z2PA11</accession>
<proteinExistence type="predicted"/>
<dbReference type="OrthoDB" id="1414382at2"/>
<dbReference type="EMBL" id="CP018632">
    <property type="protein sequence ID" value="ASJ76724.1"/>
    <property type="molecule type" value="Genomic_DNA"/>
</dbReference>
<evidence type="ECO:0000313" key="1">
    <source>
        <dbReference type="EMBL" id="ASJ76724.1"/>
    </source>
</evidence>
<gene>
    <name evidence="1" type="ORF">IMCC3135_33400</name>
</gene>
<organism evidence="1 2">
    <name type="scientific">Granulosicoccus antarcticus IMCC3135</name>
    <dbReference type="NCBI Taxonomy" id="1192854"/>
    <lineage>
        <taxon>Bacteria</taxon>
        <taxon>Pseudomonadati</taxon>
        <taxon>Pseudomonadota</taxon>
        <taxon>Gammaproteobacteria</taxon>
        <taxon>Chromatiales</taxon>
        <taxon>Granulosicoccaceae</taxon>
        <taxon>Granulosicoccus</taxon>
    </lineage>
</organism>
<sequence length="311" mass="33811">MTLIFDDIEFESEIPDMPESGMVVQCTAPRFEERAKGIDALTKRLDLGEMRDVETQFGRALISERGEAEYFAASGAVWSTNILHELKADDEFLDWDGLEESRDADGQPVLTLGSKVADQALELANELIDMAGFDMKHAQKPQLHLMQVAQADEKGRQLRSGAGEATVSMGYALEGLPILGAGGKTLIDMIPMRGPLQPTGAVNIWRTPGKQSKVQIGGTEAALVAGLLEDPDLNIASEKGAKITIQRLRFGLMSMPAAVHQSLLFPALEFEARVDLAKTEEHYFIGRVVPVATPKAYARAGMVSEHFGLGM</sequence>